<dbReference type="EMBL" id="JACHMQ010000001">
    <property type="protein sequence ID" value="MBB6399769.1"/>
    <property type="molecule type" value="Genomic_DNA"/>
</dbReference>
<gene>
    <name evidence="2" type="ORF">BKA00_006683</name>
</gene>
<feature type="signal peptide" evidence="1">
    <location>
        <begin position="1"/>
        <end position="21"/>
    </location>
</feature>
<evidence type="ECO:0000313" key="3">
    <source>
        <dbReference type="Proteomes" id="UP000546324"/>
    </source>
</evidence>
<dbReference type="Proteomes" id="UP000546324">
    <property type="component" value="Unassembled WGS sequence"/>
</dbReference>
<name>A0A7X0L2Z8_9ACTN</name>
<evidence type="ECO:0000256" key="1">
    <source>
        <dbReference type="SAM" id="SignalP"/>
    </source>
</evidence>
<sequence length="176" mass="18426">MGVKRLTVVAAGALTIIAAAAGCSSGGSGRTPDGYVRGDAKALTVAYPKDWGRGPDGDAALSVQDPRRTATLSVITELGERGRPEMLEATIEAASMMNARNYHRTGSKSIKVAGAEDALRVDFTFSGFRGTGAPGQAADVGVIGKDGTMHVVRLIWQRGRLEKDVVDGVIDSIRVR</sequence>
<accession>A0A7X0L2Z8</accession>
<dbReference type="RefSeq" id="WP_185031828.1">
    <property type="nucleotide sequence ID" value="NZ_JACHMQ010000001.1"/>
</dbReference>
<evidence type="ECO:0008006" key="4">
    <source>
        <dbReference type="Google" id="ProtNLM"/>
    </source>
</evidence>
<evidence type="ECO:0000313" key="2">
    <source>
        <dbReference type="EMBL" id="MBB6399769.1"/>
    </source>
</evidence>
<feature type="chain" id="PRO_5038459025" description="Lipoprotein" evidence="1">
    <location>
        <begin position="22"/>
        <end position="176"/>
    </location>
</feature>
<proteinExistence type="predicted"/>
<comment type="caution">
    <text evidence="2">The sequence shown here is derived from an EMBL/GenBank/DDBJ whole genome shotgun (WGS) entry which is preliminary data.</text>
</comment>
<organism evidence="2 3">
    <name type="scientific">Actinomadura coerulea</name>
    <dbReference type="NCBI Taxonomy" id="46159"/>
    <lineage>
        <taxon>Bacteria</taxon>
        <taxon>Bacillati</taxon>
        <taxon>Actinomycetota</taxon>
        <taxon>Actinomycetes</taxon>
        <taxon>Streptosporangiales</taxon>
        <taxon>Thermomonosporaceae</taxon>
        <taxon>Actinomadura</taxon>
    </lineage>
</organism>
<dbReference type="PROSITE" id="PS51257">
    <property type="entry name" value="PROKAR_LIPOPROTEIN"/>
    <property type="match status" value="1"/>
</dbReference>
<keyword evidence="3" id="KW-1185">Reference proteome</keyword>
<protein>
    <recommendedName>
        <fullName evidence="4">Lipoprotein</fullName>
    </recommendedName>
</protein>
<dbReference type="AlphaFoldDB" id="A0A7X0L2Z8"/>
<reference evidence="2 3" key="1">
    <citation type="submission" date="2020-08" db="EMBL/GenBank/DDBJ databases">
        <title>Sequencing the genomes of 1000 actinobacteria strains.</title>
        <authorList>
            <person name="Klenk H.-P."/>
        </authorList>
    </citation>
    <scope>NUCLEOTIDE SEQUENCE [LARGE SCALE GENOMIC DNA]</scope>
    <source>
        <strain evidence="2 3">DSM 43675</strain>
    </source>
</reference>
<keyword evidence="1" id="KW-0732">Signal</keyword>